<reference evidence="2" key="1">
    <citation type="journal article" date="2014" name="Int. J. Syst. Evol. Microbiol.">
        <title>Complete genome sequence of Corynebacterium casei LMG S-19264T (=DSM 44701T), isolated from a smear-ripened cheese.</title>
        <authorList>
            <consortium name="US DOE Joint Genome Institute (JGI-PGF)"/>
            <person name="Walter F."/>
            <person name="Albersmeier A."/>
            <person name="Kalinowski J."/>
            <person name="Ruckert C."/>
        </authorList>
    </citation>
    <scope>NUCLEOTIDE SEQUENCE</scope>
    <source>
        <strain evidence="2">KCTC 32437</strain>
    </source>
</reference>
<protein>
    <submittedName>
        <fullName evidence="2">Uncharacterized protein</fullName>
    </submittedName>
</protein>
<organism evidence="2 3">
    <name type="scientific">Devosia pacifica</name>
    <dbReference type="NCBI Taxonomy" id="1335967"/>
    <lineage>
        <taxon>Bacteria</taxon>
        <taxon>Pseudomonadati</taxon>
        <taxon>Pseudomonadota</taxon>
        <taxon>Alphaproteobacteria</taxon>
        <taxon>Hyphomicrobiales</taxon>
        <taxon>Devosiaceae</taxon>
        <taxon>Devosia</taxon>
    </lineage>
</organism>
<comment type="caution">
    <text evidence="2">The sequence shown here is derived from an EMBL/GenBank/DDBJ whole genome shotgun (WGS) entry which is preliminary data.</text>
</comment>
<dbReference type="Proteomes" id="UP000646579">
    <property type="component" value="Unassembled WGS sequence"/>
</dbReference>
<accession>A0A918VVI5</accession>
<dbReference type="EMBL" id="BMZE01000003">
    <property type="protein sequence ID" value="GHA33291.1"/>
    <property type="molecule type" value="Genomic_DNA"/>
</dbReference>
<proteinExistence type="predicted"/>
<feature type="compositionally biased region" description="Basic and acidic residues" evidence="1">
    <location>
        <begin position="1"/>
        <end position="19"/>
    </location>
</feature>
<evidence type="ECO:0000313" key="2">
    <source>
        <dbReference type="EMBL" id="GHA33291.1"/>
    </source>
</evidence>
<reference evidence="2" key="2">
    <citation type="submission" date="2020-09" db="EMBL/GenBank/DDBJ databases">
        <authorList>
            <person name="Sun Q."/>
            <person name="Kim S."/>
        </authorList>
    </citation>
    <scope>NUCLEOTIDE SEQUENCE</scope>
    <source>
        <strain evidence="2">KCTC 32437</strain>
    </source>
</reference>
<dbReference type="AlphaFoldDB" id="A0A918VVI5"/>
<name>A0A918VVI5_9HYPH</name>
<sequence>MTRELKKPEDQNMTHHRDDDEGQQQTDLVSAAELLTADVAGFDGIEVAAIELALAAIGAAANESAFDGGAAGWWVCAECFHWRLAIA</sequence>
<evidence type="ECO:0000256" key="1">
    <source>
        <dbReference type="SAM" id="MobiDB-lite"/>
    </source>
</evidence>
<gene>
    <name evidence="2" type="ORF">GCM10007989_31860</name>
</gene>
<feature type="region of interest" description="Disordered" evidence="1">
    <location>
        <begin position="1"/>
        <end position="27"/>
    </location>
</feature>
<keyword evidence="3" id="KW-1185">Reference proteome</keyword>
<evidence type="ECO:0000313" key="3">
    <source>
        <dbReference type="Proteomes" id="UP000646579"/>
    </source>
</evidence>